<dbReference type="Gene3D" id="1.10.3720.10">
    <property type="entry name" value="MetI-like"/>
    <property type="match status" value="1"/>
</dbReference>
<comment type="similarity">
    <text evidence="7">Belongs to the binding-protein-dependent transport system permease family.</text>
</comment>
<sequence length="319" mass="35030">MWRYIVQRLLWMIVIVSSVAVIIFTIMFFVPGDPAAIALGSTATQAEIDNWREMNGLNDSYFVQLGRYLSDTFLHLDLGVSYAYKVPVIQEFAKRIPRTLTLGLITILVDALIGIPLGVTAAMHQNRFLDRVLMVVAMIGVSLPDFWLALMLIILFSLKLGWLPAMGIGGVQYWIMPVISAAVAGIAMNARQTRSAVLETKRADFITTARAKGLREAIVIYKHLMPNALIPVINNLGTQFAVVIAGTVVIESVFSFPGVGLYLLSGISARDYPVIRGCVLILAVFASLAVLIVDLIYAFIDPRIKAQYANTAAKKGRVK</sequence>
<feature type="transmembrane region" description="Helical" evidence="7">
    <location>
        <begin position="132"/>
        <end position="156"/>
    </location>
</feature>
<dbReference type="PANTHER" id="PTHR43163:SF6">
    <property type="entry name" value="DIPEPTIDE TRANSPORT SYSTEM PERMEASE PROTEIN DPPB-RELATED"/>
    <property type="match status" value="1"/>
</dbReference>
<evidence type="ECO:0000259" key="8">
    <source>
        <dbReference type="PROSITE" id="PS50928"/>
    </source>
</evidence>
<feature type="transmembrane region" description="Helical" evidence="7">
    <location>
        <begin position="100"/>
        <end position="120"/>
    </location>
</feature>
<dbReference type="PROSITE" id="PS50928">
    <property type="entry name" value="ABC_TM1"/>
    <property type="match status" value="1"/>
</dbReference>
<keyword evidence="4 7" id="KW-0812">Transmembrane</keyword>
<keyword evidence="5 7" id="KW-1133">Transmembrane helix</keyword>
<evidence type="ECO:0000313" key="9">
    <source>
        <dbReference type="EMBL" id="EHI61304.1"/>
    </source>
</evidence>
<evidence type="ECO:0000256" key="7">
    <source>
        <dbReference type="RuleBase" id="RU363032"/>
    </source>
</evidence>
<feature type="transmembrane region" description="Helical" evidence="7">
    <location>
        <begin position="274"/>
        <end position="300"/>
    </location>
</feature>
<keyword evidence="10" id="KW-1185">Reference proteome</keyword>
<protein>
    <recommendedName>
        <fullName evidence="8">ABC transmembrane type-1 domain-containing protein</fullName>
    </recommendedName>
</protein>
<dbReference type="HOGENOM" id="CLU_036879_0_2_9"/>
<dbReference type="Pfam" id="PF00528">
    <property type="entry name" value="BPD_transp_1"/>
    <property type="match status" value="1"/>
</dbReference>
<dbReference type="SUPFAM" id="SSF161098">
    <property type="entry name" value="MetI-like"/>
    <property type="match status" value="1"/>
</dbReference>
<keyword evidence="2 7" id="KW-0813">Transport</keyword>
<dbReference type="InterPro" id="IPR045621">
    <property type="entry name" value="BPD_transp_1_N"/>
</dbReference>
<dbReference type="Proteomes" id="UP000005384">
    <property type="component" value="Unassembled WGS sequence"/>
</dbReference>
<evidence type="ECO:0000256" key="2">
    <source>
        <dbReference type="ARBA" id="ARBA00022448"/>
    </source>
</evidence>
<dbReference type="InterPro" id="IPR000515">
    <property type="entry name" value="MetI-like"/>
</dbReference>
<dbReference type="InterPro" id="IPR035906">
    <property type="entry name" value="MetI-like_sf"/>
</dbReference>
<reference evidence="9 10" key="1">
    <citation type="submission" date="2011-08" db="EMBL/GenBank/DDBJ databases">
        <title>The Genome Sequence of Clostridium hathewayi WAL-18680.</title>
        <authorList>
            <consortium name="The Broad Institute Genome Sequencing Platform"/>
            <person name="Earl A."/>
            <person name="Ward D."/>
            <person name="Feldgarden M."/>
            <person name="Gevers D."/>
            <person name="Finegold S.M."/>
            <person name="Summanen P.H."/>
            <person name="Molitoris D.R."/>
            <person name="Song M."/>
            <person name="Daigneault M."/>
            <person name="Allen-Vercoe E."/>
            <person name="Young S.K."/>
            <person name="Zeng Q."/>
            <person name="Gargeya S."/>
            <person name="Fitzgerald M."/>
            <person name="Haas B."/>
            <person name="Abouelleil A."/>
            <person name="Alvarado L."/>
            <person name="Arachchi H.M."/>
            <person name="Berlin A."/>
            <person name="Brown A."/>
            <person name="Chapman S.B."/>
            <person name="Chen Z."/>
            <person name="Dunbar C."/>
            <person name="Freedman E."/>
            <person name="Gearin G."/>
            <person name="Gellesch M."/>
            <person name="Goldberg J."/>
            <person name="Griggs A."/>
            <person name="Gujja S."/>
            <person name="Heiman D."/>
            <person name="Howarth C."/>
            <person name="Larson L."/>
            <person name="Lui A."/>
            <person name="MacDonald P.J.P."/>
            <person name="Montmayeur A."/>
            <person name="Murphy C."/>
            <person name="Neiman D."/>
            <person name="Pearson M."/>
            <person name="Priest M."/>
            <person name="Roberts A."/>
            <person name="Saif S."/>
            <person name="Shea T."/>
            <person name="Shenoy N."/>
            <person name="Sisk P."/>
            <person name="Stolte C."/>
            <person name="Sykes S."/>
            <person name="Wortman J."/>
            <person name="Nusbaum C."/>
            <person name="Birren B."/>
        </authorList>
    </citation>
    <scope>NUCLEOTIDE SEQUENCE [LARGE SCALE GENOMIC DNA]</scope>
    <source>
        <strain evidence="9 10">WAL-18680</strain>
    </source>
</reference>
<feature type="transmembrane region" description="Helical" evidence="7">
    <location>
        <begin position="232"/>
        <end position="254"/>
    </location>
</feature>
<gene>
    <name evidence="9" type="ORF">HMPREF9473_00666</name>
</gene>
<evidence type="ECO:0000256" key="5">
    <source>
        <dbReference type="ARBA" id="ARBA00022989"/>
    </source>
</evidence>
<evidence type="ECO:0000256" key="6">
    <source>
        <dbReference type="ARBA" id="ARBA00023136"/>
    </source>
</evidence>
<evidence type="ECO:0000256" key="1">
    <source>
        <dbReference type="ARBA" id="ARBA00004651"/>
    </source>
</evidence>
<dbReference type="CDD" id="cd06261">
    <property type="entry name" value="TM_PBP2"/>
    <property type="match status" value="1"/>
</dbReference>
<dbReference type="OrthoDB" id="9773221at2"/>
<dbReference type="Pfam" id="PF19300">
    <property type="entry name" value="BPD_transp_1_N"/>
    <property type="match status" value="1"/>
</dbReference>
<dbReference type="EMBL" id="ADLN01000005">
    <property type="protein sequence ID" value="EHI61304.1"/>
    <property type="molecule type" value="Genomic_DNA"/>
</dbReference>
<evidence type="ECO:0000256" key="4">
    <source>
        <dbReference type="ARBA" id="ARBA00022692"/>
    </source>
</evidence>
<dbReference type="GO" id="GO:0055085">
    <property type="term" value="P:transmembrane transport"/>
    <property type="evidence" value="ECO:0007669"/>
    <property type="project" value="InterPro"/>
</dbReference>
<dbReference type="PANTHER" id="PTHR43163">
    <property type="entry name" value="DIPEPTIDE TRANSPORT SYSTEM PERMEASE PROTEIN DPPB-RELATED"/>
    <property type="match status" value="1"/>
</dbReference>
<accession>G5IAY9</accession>
<dbReference type="PATRIC" id="fig|742737.3.peg.665"/>
<dbReference type="RefSeq" id="WP_006778652.1">
    <property type="nucleotide sequence ID" value="NZ_CP040506.1"/>
</dbReference>
<dbReference type="GO" id="GO:0005886">
    <property type="term" value="C:plasma membrane"/>
    <property type="evidence" value="ECO:0007669"/>
    <property type="project" value="UniProtKB-SubCell"/>
</dbReference>
<comment type="subcellular location">
    <subcellularLocation>
        <location evidence="1 7">Cell membrane</location>
        <topology evidence="1 7">Multi-pass membrane protein</topology>
    </subcellularLocation>
</comment>
<organism evidence="9 10">
    <name type="scientific">Hungatella hathewayi WAL-18680</name>
    <dbReference type="NCBI Taxonomy" id="742737"/>
    <lineage>
        <taxon>Bacteria</taxon>
        <taxon>Bacillati</taxon>
        <taxon>Bacillota</taxon>
        <taxon>Clostridia</taxon>
        <taxon>Lachnospirales</taxon>
        <taxon>Lachnospiraceae</taxon>
        <taxon>Hungatella</taxon>
    </lineage>
</organism>
<keyword evidence="3" id="KW-1003">Cell membrane</keyword>
<evidence type="ECO:0000313" key="10">
    <source>
        <dbReference type="Proteomes" id="UP000005384"/>
    </source>
</evidence>
<proteinExistence type="inferred from homology"/>
<comment type="caution">
    <text evidence="9">The sequence shown here is derived from an EMBL/GenBank/DDBJ whole genome shotgun (WGS) entry which is preliminary data.</text>
</comment>
<dbReference type="AlphaFoldDB" id="G5IAY9"/>
<feature type="transmembrane region" description="Helical" evidence="7">
    <location>
        <begin position="9"/>
        <end position="30"/>
    </location>
</feature>
<evidence type="ECO:0000256" key="3">
    <source>
        <dbReference type="ARBA" id="ARBA00022475"/>
    </source>
</evidence>
<keyword evidence="6 7" id="KW-0472">Membrane</keyword>
<feature type="domain" description="ABC transmembrane type-1" evidence="8">
    <location>
        <begin position="96"/>
        <end position="297"/>
    </location>
</feature>
<feature type="transmembrane region" description="Helical" evidence="7">
    <location>
        <begin position="162"/>
        <end position="187"/>
    </location>
</feature>
<name>G5IAY9_9FIRM</name>